<dbReference type="Pfam" id="PF00667">
    <property type="entry name" value="FAD_binding_1"/>
    <property type="match status" value="1"/>
</dbReference>
<dbReference type="InterPro" id="IPR003097">
    <property type="entry name" value="CysJ-like_FAD-binding"/>
</dbReference>
<proteinExistence type="predicted"/>
<dbReference type="InterPro" id="IPR023173">
    <property type="entry name" value="NADPH_Cyt_P450_Rdtase_alpha"/>
</dbReference>
<evidence type="ECO:0000256" key="2">
    <source>
        <dbReference type="ARBA" id="ARBA00001974"/>
    </source>
</evidence>
<dbReference type="InterPro" id="IPR001094">
    <property type="entry name" value="Flavdoxin-like"/>
</dbReference>
<evidence type="ECO:0000259" key="10">
    <source>
        <dbReference type="PROSITE" id="PS50902"/>
    </source>
</evidence>
<evidence type="ECO:0000256" key="7">
    <source>
        <dbReference type="ARBA" id="ARBA00023002"/>
    </source>
</evidence>
<dbReference type="GO" id="GO:0005829">
    <property type="term" value="C:cytosol"/>
    <property type="evidence" value="ECO:0007669"/>
    <property type="project" value="TreeGrafter"/>
</dbReference>
<dbReference type="InterPro" id="IPR008254">
    <property type="entry name" value="Flavodoxin/NO_synth"/>
</dbReference>
<keyword evidence="9" id="KW-1133">Transmembrane helix</keyword>
<comment type="cofactor">
    <cofactor evidence="2">
        <name>FAD</name>
        <dbReference type="ChEBI" id="CHEBI:57692"/>
    </cofactor>
</comment>
<dbReference type="Gene3D" id="3.40.50.360">
    <property type="match status" value="1"/>
</dbReference>
<evidence type="ECO:0000259" key="11">
    <source>
        <dbReference type="PROSITE" id="PS51384"/>
    </source>
</evidence>
<dbReference type="GO" id="GO:0003958">
    <property type="term" value="F:NADPH-hemoprotein reductase activity"/>
    <property type="evidence" value="ECO:0007669"/>
    <property type="project" value="UniProtKB-EC"/>
</dbReference>
<dbReference type="InterPro" id="IPR039261">
    <property type="entry name" value="FNR_nucleotide-bd"/>
</dbReference>
<protein>
    <recommendedName>
        <fullName evidence="8">NADPH--hemoprotein reductase</fullName>
        <ecNumber evidence="8">1.6.2.4</ecNumber>
    </recommendedName>
</protein>
<keyword evidence="13" id="KW-1185">Reference proteome</keyword>
<dbReference type="InterPro" id="IPR029039">
    <property type="entry name" value="Flavoprotein-like_sf"/>
</dbReference>
<dbReference type="Gene3D" id="2.40.30.10">
    <property type="entry name" value="Translation factors"/>
    <property type="match status" value="1"/>
</dbReference>
<keyword evidence="5" id="KW-0274">FAD</keyword>
<dbReference type="Pfam" id="PF00258">
    <property type="entry name" value="Flavodoxin_1"/>
    <property type="match status" value="1"/>
</dbReference>
<dbReference type="GO" id="GO:0050660">
    <property type="term" value="F:flavin adenine dinucleotide binding"/>
    <property type="evidence" value="ECO:0007669"/>
    <property type="project" value="TreeGrafter"/>
</dbReference>
<accession>A0AAD8LHX1</accession>
<organism evidence="12 13">
    <name type="scientific">Babesia gibsoni</name>
    <dbReference type="NCBI Taxonomy" id="33632"/>
    <lineage>
        <taxon>Eukaryota</taxon>
        <taxon>Sar</taxon>
        <taxon>Alveolata</taxon>
        <taxon>Apicomplexa</taxon>
        <taxon>Aconoidasida</taxon>
        <taxon>Piroplasmida</taxon>
        <taxon>Babesiidae</taxon>
        <taxon>Babesia</taxon>
    </lineage>
</organism>
<dbReference type="PRINTS" id="PR00371">
    <property type="entry name" value="FPNCR"/>
</dbReference>
<dbReference type="SUPFAM" id="SSF52218">
    <property type="entry name" value="Flavoproteins"/>
    <property type="match status" value="1"/>
</dbReference>
<feature type="domain" description="FAD-binding FR-type" evidence="11">
    <location>
        <begin position="355"/>
        <end position="530"/>
    </location>
</feature>
<dbReference type="Gene3D" id="3.40.50.80">
    <property type="entry name" value="Nucleotide-binding domain of ferredoxin-NADP reductase (FNR) module"/>
    <property type="match status" value="1"/>
</dbReference>
<dbReference type="PRINTS" id="PR00369">
    <property type="entry name" value="FLAVODOXIN"/>
</dbReference>
<comment type="cofactor">
    <cofactor evidence="1">
        <name>FMN</name>
        <dbReference type="ChEBI" id="CHEBI:58210"/>
    </cofactor>
</comment>
<dbReference type="GO" id="GO:0010181">
    <property type="term" value="F:FMN binding"/>
    <property type="evidence" value="ECO:0007669"/>
    <property type="project" value="InterPro"/>
</dbReference>
<dbReference type="AlphaFoldDB" id="A0AAD8LHX1"/>
<evidence type="ECO:0000256" key="8">
    <source>
        <dbReference type="ARBA" id="ARBA00023797"/>
    </source>
</evidence>
<keyword evidence="9" id="KW-0472">Membrane</keyword>
<feature type="domain" description="Flavodoxin-like" evidence="10">
    <location>
        <begin position="63"/>
        <end position="208"/>
    </location>
</feature>
<dbReference type="PANTHER" id="PTHR19384:SF17">
    <property type="entry name" value="NADPH--CYTOCHROME P450 REDUCTASE"/>
    <property type="match status" value="1"/>
</dbReference>
<evidence type="ECO:0000256" key="6">
    <source>
        <dbReference type="ARBA" id="ARBA00022857"/>
    </source>
</evidence>
<dbReference type="Gene3D" id="1.20.990.10">
    <property type="entry name" value="NADPH-cytochrome p450 Reductase, Chain A, domain 3"/>
    <property type="match status" value="1"/>
</dbReference>
<keyword evidence="3" id="KW-0285">Flavoprotein</keyword>
<dbReference type="Pfam" id="PF00175">
    <property type="entry name" value="NAD_binding_1"/>
    <property type="match status" value="1"/>
</dbReference>
<dbReference type="PROSITE" id="PS51384">
    <property type="entry name" value="FAD_FR"/>
    <property type="match status" value="1"/>
</dbReference>
<evidence type="ECO:0000313" key="13">
    <source>
        <dbReference type="Proteomes" id="UP001230268"/>
    </source>
</evidence>
<dbReference type="SUPFAM" id="SSF52343">
    <property type="entry name" value="Ferredoxin reductase-like, C-terminal NADP-linked domain"/>
    <property type="match status" value="1"/>
</dbReference>
<dbReference type="InterPro" id="IPR001433">
    <property type="entry name" value="OxRdtase_FAD/NAD-bd"/>
</dbReference>
<evidence type="ECO:0000256" key="9">
    <source>
        <dbReference type="SAM" id="Phobius"/>
    </source>
</evidence>
<dbReference type="EC" id="1.6.2.4" evidence="8"/>
<evidence type="ECO:0000256" key="5">
    <source>
        <dbReference type="ARBA" id="ARBA00022827"/>
    </source>
</evidence>
<dbReference type="PANTHER" id="PTHR19384">
    <property type="entry name" value="NITRIC OXIDE SYNTHASE-RELATED"/>
    <property type="match status" value="1"/>
</dbReference>
<gene>
    <name evidence="12" type="ORF">BgAZ_305180</name>
</gene>
<dbReference type="InterPro" id="IPR017927">
    <property type="entry name" value="FAD-bd_FR_type"/>
</dbReference>
<comment type="caution">
    <text evidence="12">The sequence shown here is derived from an EMBL/GenBank/DDBJ whole genome shotgun (WGS) entry which is preliminary data.</text>
</comment>
<name>A0AAD8LHX1_BABGI</name>
<evidence type="ECO:0000256" key="4">
    <source>
        <dbReference type="ARBA" id="ARBA00022643"/>
    </source>
</evidence>
<sequence length="664" mass="75246">MSYGSHVTVAVATGLLAAYLLYRLWSQRQRSPELEEGEDGSEKAPSIASNAARGCNIVIPSGVYVYYGSQTGTAERLAKELAALLAKWSPVFHPEALNLEDWKEGHFAGEGTCVIFLVSTHDDGLFPDNALNFVKWLRKCNKEGKALDSLRFCVFGLGSSEYALFNQASKNLQRIMKQLGAYEFMSISFGNESIDLKKDFQLWKTRLLETLVGELNLEPLSLEAEETRLTVVPNDTWRNRVPLELRYVDSVDVKQDFEPKASNVICKQQWMCSDHVVLENIRLTPEDDGKTHCIVTNAVAPFKAAETANVLYANPPDVVQYFIAKLKLKEADLEKYITFVPRYGKRGEGETFDAPFPVPCTIQDALRYYLDLTSLPSVEVLRDLGSFLKTKEECELYNGLLDSEALLKRMRQELFFTLPEYIEVFMPRASFNLGGFLQIVPKKVPRPYTISSHPSEEKIYLTVKLVQHVTHSLKSFKKTIERGLNYKEPVSDELFKKRRFYKGACTHFLCSLEPGEIIKMYRRPSAFTVDGGRSGKPAVMIANGAGVAPFRALWHNTDHVNQHILFLGFRDAAHILYKDELEELSQRDNFTVHIALSREKERIYVQHLVKDHIASVNEVINNEGVIYLCGSKQMGAQVKAILEHFLKIDIAAIKTSGQYVEELW</sequence>
<dbReference type="InterPro" id="IPR001709">
    <property type="entry name" value="Flavoprot_Pyr_Nucl_cyt_Rdtase"/>
</dbReference>
<keyword evidence="4" id="KW-0288">FMN</keyword>
<evidence type="ECO:0000256" key="3">
    <source>
        <dbReference type="ARBA" id="ARBA00022630"/>
    </source>
</evidence>
<evidence type="ECO:0000313" key="12">
    <source>
        <dbReference type="EMBL" id="KAK1443000.1"/>
    </source>
</evidence>
<keyword evidence="9" id="KW-0812">Transmembrane</keyword>
<feature type="transmembrane region" description="Helical" evidence="9">
    <location>
        <begin position="6"/>
        <end position="25"/>
    </location>
</feature>
<dbReference type="Proteomes" id="UP001230268">
    <property type="component" value="Unassembled WGS sequence"/>
</dbReference>
<keyword evidence="7" id="KW-0560">Oxidoreductase</keyword>
<reference evidence="12" key="1">
    <citation type="submission" date="2023-08" db="EMBL/GenBank/DDBJ databases">
        <title>Draft sequence of the Babesia gibsoni genome.</title>
        <authorList>
            <person name="Yamagishi J.Y."/>
            <person name="Xuan X.X."/>
        </authorList>
    </citation>
    <scope>NUCLEOTIDE SEQUENCE</scope>
    <source>
        <strain evidence="12">Azabu</strain>
    </source>
</reference>
<keyword evidence="6" id="KW-0521">NADP</keyword>
<dbReference type="EMBL" id="JAVEPI010000003">
    <property type="protein sequence ID" value="KAK1443000.1"/>
    <property type="molecule type" value="Genomic_DNA"/>
</dbReference>
<dbReference type="PROSITE" id="PS50902">
    <property type="entry name" value="FLAVODOXIN_LIKE"/>
    <property type="match status" value="1"/>
</dbReference>
<evidence type="ECO:0000256" key="1">
    <source>
        <dbReference type="ARBA" id="ARBA00001917"/>
    </source>
</evidence>
<dbReference type="InterPro" id="IPR017938">
    <property type="entry name" value="Riboflavin_synthase-like_b-brl"/>
</dbReference>
<dbReference type="SUPFAM" id="SSF63380">
    <property type="entry name" value="Riboflavin synthase domain-like"/>
    <property type="match status" value="1"/>
</dbReference>